<feature type="region of interest" description="Disordered" evidence="1">
    <location>
        <begin position="137"/>
        <end position="159"/>
    </location>
</feature>
<dbReference type="EMBL" id="JANPWB010000008">
    <property type="protein sequence ID" value="KAJ1160343.1"/>
    <property type="molecule type" value="Genomic_DNA"/>
</dbReference>
<dbReference type="AlphaFoldDB" id="A0AAV7S8D5"/>
<dbReference type="Proteomes" id="UP001066276">
    <property type="component" value="Chromosome 4_2"/>
</dbReference>
<organism evidence="2 3">
    <name type="scientific">Pleurodeles waltl</name>
    <name type="common">Iberian ribbed newt</name>
    <dbReference type="NCBI Taxonomy" id="8319"/>
    <lineage>
        <taxon>Eukaryota</taxon>
        <taxon>Metazoa</taxon>
        <taxon>Chordata</taxon>
        <taxon>Craniata</taxon>
        <taxon>Vertebrata</taxon>
        <taxon>Euteleostomi</taxon>
        <taxon>Amphibia</taxon>
        <taxon>Batrachia</taxon>
        <taxon>Caudata</taxon>
        <taxon>Salamandroidea</taxon>
        <taxon>Salamandridae</taxon>
        <taxon>Pleurodelinae</taxon>
        <taxon>Pleurodeles</taxon>
    </lineage>
</organism>
<proteinExistence type="predicted"/>
<evidence type="ECO:0000313" key="2">
    <source>
        <dbReference type="EMBL" id="KAJ1160343.1"/>
    </source>
</evidence>
<evidence type="ECO:0000256" key="1">
    <source>
        <dbReference type="SAM" id="MobiDB-lite"/>
    </source>
</evidence>
<keyword evidence="3" id="KW-1185">Reference proteome</keyword>
<gene>
    <name evidence="2" type="ORF">NDU88_000845</name>
</gene>
<comment type="caution">
    <text evidence="2">The sequence shown here is derived from an EMBL/GenBank/DDBJ whole genome shotgun (WGS) entry which is preliminary data.</text>
</comment>
<accession>A0AAV7S8D5</accession>
<reference evidence="2" key="1">
    <citation type="journal article" date="2022" name="bioRxiv">
        <title>Sequencing and chromosome-scale assembly of the giantPleurodeles waltlgenome.</title>
        <authorList>
            <person name="Brown T."/>
            <person name="Elewa A."/>
            <person name="Iarovenko S."/>
            <person name="Subramanian E."/>
            <person name="Araus A.J."/>
            <person name="Petzold A."/>
            <person name="Susuki M."/>
            <person name="Suzuki K.-i.T."/>
            <person name="Hayashi T."/>
            <person name="Toyoda A."/>
            <person name="Oliveira C."/>
            <person name="Osipova E."/>
            <person name="Leigh N.D."/>
            <person name="Simon A."/>
            <person name="Yun M.H."/>
        </authorList>
    </citation>
    <scope>NUCLEOTIDE SEQUENCE</scope>
    <source>
        <strain evidence="2">20211129_DDA</strain>
        <tissue evidence="2">Liver</tissue>
    </source>
</reference>
<protein>
    <submittedName>
        <fullName evidence="2">Uncharacterized protein</fullName>
    </submittedName>
</protein>
<evidence type="ECO:0000313" key="3">
    <source>
        <dbReference type="Proteomes" id="UP001066276"/>
    </source>
</evidence>
<sequence length="159" mass="17009">MAASAAFAGSSRIETVCNFPLALVIFSKTAWHRANSPPSSQYLSLRLAFEALSCRRCKGQGSAQVDIGPEKFHPRAPFVIKPSTAVREQPGSAPADPRGCSFQSWPRKQSTCKNKITRSARCAREASAPPTETCGIIGVPEGQARDAPAQAKWTSAASY</sequence>
<name>A0AAV7S8D5_PLEWA</name>